<dbReference type="SUPFAM" id="SSF52540">
    <property type="entry name" value="P-loop containing nucleoside triphosphate hydrolases"/>
    <property type="match status" value="1"/>
</dbReference>
<feature type="DNA-binding region" description="OmpR/PhoB-type" evidence="6">
    <location>
        <begin position="1"/>
        <end position="95"/>
    </location>
</feature>
<evidence type="ECO:0000256" key="5">
    <source>
        <dbReference type="PROSITE-ProRule" id="PRU00339"/>
    </source>
</evidence>
<dbReference type="InterPro" id="IPR001867">
    <property type="entry name" value="OmpR/PhoB-type_DNA-bd"/>
</dbReference>
<keyword evidence="3 6" id="KW-0238">DNA-binding</keyword>
<dbReference type="Pfam" id="PF13374">
    <property type="entry name" value="TPR_10"/>
    <property type="match status" value="1"/>
</dbReference>
<dbReference type="InterPro" id="IPR005158">
    <property type="entry name" value="BTAD"/>
</dbReference>
<dbReference type="EMBL" id="LT607753">
    <property type="protein sequence ID" value="SCG54215.1"/>
    <property type="molecule type" value="Genomic_DNA"/>
</dbReference>
<dbReference type="GO" id="GO:0000160">
    <property type="term" value="P:phosphorelay signal transduction system"/>
    <property type="evidence" value="ECO:0007669"/>
    <property type="project" value="InterPro"/>
</dbReference>
<dbReference type="RefSeq" id="WP_088975965.1">
    <property type="nucleotide sequence ID" value="NZ_LT607753.1"/>
</dbReference>
<dbReference type="GO" id="GO:0006355">
    <property type="term" value="P:regulation of DNA-templated transcription"/>
    <property type="evidence" value="ECO:0007669"/>
    <property type="project" value="InterPro"/>
</dbReference>
<evidence type="ECO:0000259" key="7">
    <source>
        <dbReference type="PROSITE" id="PS51755"/>
    </source>
</evidence>
<dbReference type="PANTHER" id="PTHR35807:SF1">
    <property type="entry name" value="TRANSCRIPTIONAL REGULATOR REDD"/>
    <property type="match status" value="1"/>
</dbReference>
<proteinExistence type="inferred from homology"/>
<dbReference type="OrthoDB" id="7628974at2"/>
<dbReference type="GO" id="GO:0043531">
    <property type="term" value="F:ADP binding"/>
    <property type="evidence" value="ECO:0007669"/>
    <property type="project" value="InterPro"/>
</dbReference>
<dbReference type="CDD" id="cd15831">
    <property type="entry name" value="BTAD"/>
    <property type="match status" value="1"/>
</dbReference>
<dbReference type="PROSITE" id="PS50005">
    <property type="entry name" value="TPR"/>
    <property type="match status" value="2"/>
</dbReference>
<dbReference type="SMART" id="SM01043">
    <property type="entry name" value="BTAD"/>
    <property type="match status" value="1"/>
</dbReference>
<dbReference type="InterPro" id="IPR019734">
    <property type="entry name" value="TPR_rpt"/>
</dbReference>
<organism evidence="8 9">
    <name type="scientific">Micromonospora coxensis</name>
    <dbReference type="NCBI Taxonomy" id="356852"/>
    <lineage>
        <taxon>Bacteria</taxon>
        <taxon>Bacillati</taxon>
        <taxon>Actinomycetota</taxon>
        <taxon>Actinomycetes</taxon>
        <taxon>Micromonosporales</taxon>
        <taxon>Micromonosporaceae</taxon>
        <taxon>Micromonospora</taxon>
    </lineage>
</organism>
<dbReference type="Pfam" id="PF13424">
    <property type="entry name" value="TPR_12"/>
    <property type="match status" value="1"/>
</dbReference>
<evidence type="ECO:0000313" key="9">
    <source>
        <dbReference type="Proteomes" id="UP000198215"/>
    </source>
</evidence>
<dbReference type="AlphaFoldDB" id="A0A1C5I7Q5"/>
<sequence>MDGPDFRILGPVGVWQHECQLRPTNAQQRTLLAMFLLTPATVVSFDHLVTALWGESPPASARNAVQGHVSRLRKLLTGLPDVGLVTAGQGYRLDVDPQLVDLHRFRTLVERARDSRPAEAGKLLETGLALWRGPVFVDVAGDWLPATVAPALEEERLRACEHQAEVELGLGRHLDVVARLSTLAARYPLRESLLALLMTALHLSGRRCDALTVFRDARQRFVDELGIEPGRNLQRLHRRLLDQEPPSTAPLDRHPVTDACPRQLPADVAYFTGRERQLAVLDALVPQDGVPATGLIAVTGGAGVGKTALTVHWAHRVAHLFPDGQLFLDLRGFHPTGSVMSPAEAMSRLLSALRVPAQRLPADVAGQADLFRTVVADKRLLLVLDNARDADQVRPLLPGATGCLVLVNSRQQMPGLVAAHGAHPLTLDRPSQQEAWDLLSARIGERRLADDPAAGEEIVARCGRLPLALAVVSARAVTNPDFPLAALAAELSGCRGGLDAFANGDTSTDVRSVFSWSYGALGEEAARLFRLLGLHPGPEISASAAASLADRPVARTRPLLGELTRIRLLNEPTPGRYAFHDLLRAYATELVHTVDPAEVRRAALRRFLDHCLHTARRADLLLEPNRDPVPLPAPAPGADLLAFDDPAQAAAWFAEERGVLLAAVEHAAAERFPGHAWQLAWVIKPVLSRQGHWHDQLVVLRVAVAAADDCGDRAAQAELRRYLASTYDRLGRYPDAHRQYQQALDLHLESGNRTGQAHVQLDVARLLDRQRRHHDSLRHAQLALDLYRQVGHRIGQARSLSGLGWEHAQLGEHDQALARCREALALLQAIGDRHGEAESWDSVGYVHHQRGDYPQAIECYRRCLDLLGDFGDRFVRALSTTHLGESLLASGDPDGADAAWRSALRILDDLDHPGADRLSERIGLLLARPVPPHRITVSSRTPADRAPVGP</sequence>
<dbReference type="PROSITE" id="PS51755">
    <property type="entry name" value="OMPR_PHOB"/>
    <property type="match status" value="1"/>
</dbReference>
<keyword evidence="9" id="KW-1185">Reference proteome</keyword>
<dbReference type="Pfam" id="PF03704">
    <property type="entry name" value="BTAD"/>
    <property type="match status" value="1"/>
</dbReference>
<dbReference type="InterPro" id="IPR016032">
    <property type="entry name" value="Sig_transdc_resp-reg_C-effctor"/>
</dbReference>
<dbReference type="PANTHER" id="PTHR35807">
    <property type="entry name" value="TRANSCRIPTIONAL REGULATOR REDD-RELATED"/>
    <property type="match status" value="1"/>
</dbReference>
<feature type="repeat" description="TPR" evidence="5">
    <location>
        <begin position="837"/>
        <end position="870"/>
    </location>
</feature>
<dbReference type="SMART" id="SM00862">
    <property type="entry name" value="Trans_reg_C"/>
    <property type="match status" value="1"/>
</dbReference>
<evidence type="ECO:0000256" key="6">
    <source>
        <dbReference type="PROSITE-ProRule" id="PRU01091"/>
    </source>
</evidence>
<dbReference type="InterPro" id="IPR036388">
    <property type="entry name" value="WH-like_DNA-bd_sf"/>
</dbReference>
<dbReference type="Pfam" id="PF00486">
    <property type="entry name" value="Trans_reg_C"/>
    <property type="match status" value="1"/>
</dbReference>
<dbReference type="InterPro" id="IPR011990">
    <property type="entry name" value="TPR-like_helical_dom_sf"/>
</dbReference>
<dbReference type="InterPro" id="IPR051677">
    <property type="entry name" value="AfsR-DnrI-RedD_regulator"/>
</dbReference>
<evidence type="ECO:0000256" key="4">
    <source>
        <dbReference type="ARBA" id="ARBA00023163"/>
    </source>
</evidence>
<dbReference type="InterPro" id="IPR027417">
    <property type="entry name" value="P-loop_NTPase"/>
</dbReference>
<keyword evidence="5" id="KW-0802">TPR repeat</keyword>
<evidence type="ECO:0000256" key="2">
    <source>
        <dbReference type="ARBA" id="ARBA00023015"/>
    </source>
</evidence>
<dbReference type="GO" id="GO:0003677">
    <property type="term" value="F:DNA binding"/>
    <property type="evidence" value="ECO:0007669"/>
    <property type="project" value="UniProtKB-UniRule"/>
</dbReference>
<evidence type="ECO:0000256" key="1">
    <source>
        <dbReference type="ARBA" id="ARBA00005820"/>
    </source>
</evidence>
<dbReference type="Gene3D" id="1.25.40.10">
    <property type="entry name" value="Tetratricopeptide repeat domain"/>
    <property type="match status" value="3"/>
</dbReference>
<dbReference type="Gene3D" id="1.10.10.10">
    <property type="entry name" value="Winged helix-like DNA-binding domain superfamily/Winged helix DNA-binding domain"/>
    <property type="match status" value="1"/>
</dbReference>
<dbReference type="SUPFAM" id="SSF48452">
    <property type="entry name" value="TPR-like"/>
    <property type="match status" value="2"/>
</dbReference>
<dbReference type="Proteomes" id="UP000198215">
    <property type="component" value="Chromosome I"/>
</dbReference>
<reference evidence="9" key="1">
    <citation type="submission" date="2016-06" db="EMBL/GenBank/DDBJ databases">
        <authorList>
            <person name="Varghese N."/>
            <person name="Submissions Spin"/>
        </authorList>
    </citation>
    <scope>NUCLEOTIDE SEQUENCE [LARGE SCALE GENOMIC DNA]</scope>
    <source>
        <strain evidence="9">DSM 45161</strain>
    </source>
</reference>
<accession>A0A1C5I7Q5</accession>
<keyword evidence="4" id="KW-0804">Transcription</keyword>
<evidence type="ECO:0000313" key="8">
    <source>
        <dbReference type="EMBL" id="SCG54215.1"/>
    </source>
</evidence>
<dbReference type="SUPFAM" id="SSF46894">
    <property type="entry name" value="C-terminal effector domain of the bipartite response regulators"/>
    <property type="match status" value="1"/>
</dbReference>
<gene>
    <name evidence="8" type="ORF">GA0070614_2346</name>
</gene>
<name>A0A1C5I7Q5_9ACTN</name>
<keyword evidence="2" id="KW-0805">Transcription regulation</keyword>
<dbReference type="PRINTS" id="PR00364">
    <property type="entry name" value="DISEASERSIST"/>
</dbReference>
<protein>
    <submittedName>
        <fullName evidence="8">DNA-binding transcriptional activator of the SARP family</fullName>
    </submittedName>
</protein>
<comment type="similarity">
    <text evidence="1">Belongs to the AfsR/DnrI/RedD regulatory family.</text>
</comment>
<dbReference type="SMART" id="SM00028">
    <property type="entry name" value="TPR"/>
    <property type="match status" value="5"/>
</dbReference>
<feature type="domain" description="OmpR/PhoB-type" evidence="7">
    <location>
        <begin position="1"/>
        <end position="95"/>
    </location>
</feature>
<feature type="repeat" description="TPR" evidence="5">
    <location>
        <begin position="717"/>
        <end position="750"/>
    </location>
</feature>
<evidence type="ECO:0000256" key="3">
    <source>
        <dbReference type="ARBA" id="ARBA00023125"/>
    </source>
</evidence>
<dbReference type="Gene3D" id="3.40.50.300">
    <property type="entry name" value="P-loop containing nucleotide triphosphate hydrolases"/>
    <property type="match status" value="1"/>
</dbReference>